<keyword evidence="5" id="KW-0520">NAD</keyword>
<evidence type="ECO:0000259" key="8">
    <source>
        <dbReference type="Pfam" id="PF16363"/>
    </source>
</evidence>
<dbReference type="AlphaFoldDB" id="A0A8C6X030"/>
<sequence>MGVKNRIDAQRLELREWKIRRDLSKGAKGSDRKTLENSEVCQTLRHIRGSHLVTHLVHRHPDWRIINLDILDYCCSPRSLESVEHRANYTFIRGDVCSHRLVHHIFKTENIDVIFHLAAKTHVESSFKSSLDFQRVNIEGTRVLLKAAQQAAHKVQKFIYVSTDEVYGPGIDQVFDESCPMRPSNPYSATKAAAEFLVQSYWEKYKFPIIITRSNNIYGPRQFTEKVIPRFISLLQRNEKCTIQGTLPKSRHFLFVDDAISAFLLVLEKGIVGEIYNVGSGCEVPIVQLAWELIKMVKKVPDSEVNDWTEFVPDRPKVDLRYPIDCEKLQRLGWRAEVCWTEGIRQTVKWYEDHLDFWANSSDDSKASPELLHSAL</sequence>
<evidence type="ECO:0000256" key="3">
    <source>
        <dbReference type="ARBA" id="ARBA00008178"/>
    </source>
</evidence>
<dbReference type="Ensembl" id="ENSNMLT00000049610.1">
    <property type="protein sequence ID" value="ENSNMLP00000044686.1"/>
    <property type="gene ID" value="ENSNMLG00000027039.1"/>
</dbReference>
<dbReference type="Gene3D" id="3.40.50.720">
    <property type="entry name" value="NAD(P)-binding Rossmann-like Domain"/>
    <property type="match status" value="1"/>
</dbReference>
<dbReference type="Pfam" id="PF16363">
    <property type="entry name" value="GDP_Man_Dehyd"/>
    <property type="match status" value="1"/>
</dbReference>
<reference evidence="9" key="1">
    <citation type="submission" date="2025-08" db="UniProtKB">
        <authorList>
            <consortium name="Ensembl"/>
        </authorList>
    </citation>
    <scope>IDENTIFICATION</scope>
</reference>
<evidence type="ECO:0000256" key="2">
    <source>
        <dbReference type="ARBA" id="ARBA00001911"/>
    </source>
</evidence>
<dbReference type="InterPro" id="IPR036291">
    <property type="entry name" value="NAD(P)-bd_dom_sf"/>
</dbReference>
<evidence type="ECO:0000313" key="9">
    <source>
        <dbReference type="Ensembl" id="ENSNMLP00000044686.1"/>
    </source>
</evidence>
<dbReference type="SUPFAM" id="SSF51735">
    <property type="entry name" value="NAD(P)-binding Rossmann-fold domains"/>
    <property type="match status" value="1"/>
</dbReference>
<accession>A0A8C6X030</accession>
<evidence type="ECO:0000256" key="5">
    <source>
        <dbReference type="ARBA" id="ARBA00023027"/>
    </source>
</evidence>
<dbReference type="InterPro" id="IPR016040">
    <property type="entry name" value="NAD(P)-bd_dom"/>
</dbReference>
<comment type="catalytic activity">
    <reaction evidence="1">
        <text>dTDP-alpha-D-glucose = dTDP-4-dehydro-6-deoxy-alpha-D-glucose + H2O</text>
        <dbReference type="Rhea" id="RHEA:17221"/>
        <dbReference type="ChEBI" id="CHEBI:15377"/>
        <dbReference type="ChEBI" id="CHEBI:57477"/>
        <dbReference type="ChEBI" id="CHEBI:57649"/>
        <dbReference type="EC" id="4.2.1.46"/>
    </reaction>
</comment>
<proteinExistence type="inferred from homology"/>
<evidence type="ECO:0000256" key="1">
    <source>
        <dbReference type="ARBA" id="ARBA00001539"/>
    </source>
</evidence>
<protein>
    <recommendedName>
        <fullName evidence="7">dTDP-D-glucose 4,6-dehydratase</fullName>
        <ecNumber evidence="4">4.2.1.46</ecNumber>
    </recommendedName>
</protein>
<keyword evidence="10" id="KW-1185">Reference proteome</keyword>
<dbReference type="Proteomes" id="UP000694523">
    <property type="component" value="Unplaced"/>
</dbReference>
<comment type="similarity">
    <text evidence="3">Belongs to the NAD(P)-dependent epimerase/dehydratase family. dTDP-glucose dehydratase subfamily.</text>
</comment>
<comment type="cofactor">
    <cofactor evidence="2">
        <name>NAD(+)</name>
        <dbReference type="ChEBI" id="CHEBI:57540"/>
    </cofactor>
</comment>
<feature type="domain" description="NAD(P)-binding" evidence="8">
    <location>
        <begin position="49"/>
        <end position="347"/>
    </location>
</feature>
<evidence type="ECO:0000313" key="10">
    <source>
        <dbReference type="Proteomes" id="UP000694523"/>
    </source>
</evidence>
<evidence type="ECO:0000256" key="7">
    <source>
        <dbReference type="ARBA" id="ARBA00067702"/>
    </source>
</evidence>
<dbReference type="GO" id="GO:0009225">
    <property type="term" value="P:nucleotide-sugar metabolic process"/>
    <property type="evidence" value="ECO:0007669"/>
    <property type="project" value="InterPro"/>
</dbReference>
<dbReference type="CDD" id="cd05246">
    <property type="entry name" value="dTDP_GD_SDR_e"/>
    <property type="match status" value="1"/>
</dbReference>
<dbReference type="Gene3D" id="3.90.25.10">
    <property type="entry name" value="UDP-galactose 4-epimerase, domain 1"/>
    <property type="match status" value="1"/>
</dbReference>
<dbReference type="FunFam" id="3.40.50.720:FF:000304">
    <property type="entry name" value="UDP-glucose 4,6-dehydratase"/>
    <property type="match status" value="1"/>
</dbReference>
<dbReference type="EC" id="4.2.1.46" evidence="4"/>
<evidence type="ECO:0000256" key="6">
    <source>
        <dbReference type="ARBA" id="ARBA00023239"/>
    </source>
</evidence>
<dbReference type="PANTHER" id="PTHR43000">
    <property type="entry name" value="DTDP-D-GLUCOSE 4,6-DEHYDRATASE-RELATED"/>
    <property type="match status" value="1"/>
</dbReference>
<evidence type="ECO:0000256" key="4">
    <source>
        <dbReference type="ARBA" id="ARBA00011990"/>
    </source>
</evidence>
<organism evidence="9 10">
    <name type="scientific">Neogobius melanostomus</name>
    <name type="common">round goby</name>
    <dbReference type="NCBI Taxonomy" id="47308"/>
    <lineage>
        <taxon>Eukaryota</taxon>
        <taxon>Metazoa</taxon>
        <taxon>Chordata</taxon>
        <taxon>Craniata</taxon>
        <taxon>Vertebrata</taxon>
        <taxon>Euteleostomi</taxon>
        <taxon>Actinopterygii</taxon>
        <taxon>Neopterygii</taxon>
        <taxon>Teleostei</taxon>
        <taxon>Neoteleostei</taxon>
        <taxon>Acanthomorphata</taxon>
        <taxon>Gobiaria</taxon>
        <taxon>Gobiiformes</taxon>
        <taxon>Gobioidei</taxon>
        <taxon>Gobiidae</taxon>
        <taxon>Benthophilinae</taxon>
        <taxon>Neogobiini</taxon>
        <taxon>Neogobius</taxon>
    </lineage>
</organism>
<reference evidence="9" key="2">
    <citation type="submission" date="2025-09" db="UniProtKB">
        <authorList>
            <consortium name="Ensembl"/>
        </authorList>
    </citation>
    <scope>IDENTIFICATION</scope>
</reference>
<dbReference type="InterPro" id="IPR005888">
    <property type="entry name" value="dTDP_Gluc_deHydtase"/>
</dbReference>
<name>A0A8C6X030_9GOBI</name>
<keyword evidence="6" id="KW-0456">Lyase</keyword>
<dbReference type="GO" id="GO:0008460">
    <property type="term" value="F:dTDP-glucose 4,6-dehydratase activity"/>
    <property type="evidence" value="ECO:0007669"/>
    <property type="project" value="UniProtKB-EC"/>
</dbReference>